<dbReference type="PANTHER" id="PTHR48243:SF1">
    <property type="entry name" value="AMINOTRANSFERASE-LIKE PLANT MOBILE DOMAIN-CONTAINING PROTEIN"/>
    <property type="match status" value="1"/>
</dbReference>
<feature type="region of interest" description="Disordered" evidence="1">
    <location>
        <begin position="241"/>
        <end position="265"/>
    </location>
</feature>
<sequence>MGSSSSRSCGSGSTHHSDDYTPSPMREEDMPQEEHYGSQAMQVEGQPLDLHGDREIQAYALIKDRVFVHTQAFNSELLESIGMDVNFANVWHTIGWNDFMPISEEVDFDKAVRDFNCQSFWTSISDQVVVGKFAPRCTDIHNPTLRLMHKWLALLLFPREDLYKCRELTLPLAPQKEARRSNVSGRVTRTRSRSKATTSQYQPPQPQHIMQASPRGSSRLTHTTQFNTINTTHDNLQAYFRSQGYNPHPGQQAKNKLGGGHLQET</sequence>
<evidence type="ECO:0000256" key="1">
    <source>
        <dbReference type="SAM" id="MobiDB-lite"/>
    </source>
</evidence>
<dbReference type="EnsemblPlants" id="KQL10482">
    <property type="protein sequence ID" value="KQL10482"/>
    <property type="gene ID" value="SETIT_008756mg"/>
</dbReference>
<name>K3Y3H1_SETIT</name>
<dbReference type="eggNOG" id="ENOG502R55F">
    <property type="taxonomic scope" value="Eukaryota"/>
</dbReference>
<feature type="region of interest" description="Disordered" evidence="1">
    <location>
        <begin position="177"/>
        <end position="220"/>
    </location>
</feature>
<evidence type="ECO:0000313" key="3">
    <source>
        <dbReference type="Proteomes" id="UP000004995"/>
    </source>
</evidence>
<feature type="compositionally biased region" description="Polar residues" evidence="1">
    <location>
        <begin position="208"/>
        <end position="220"/>
    </location>
</feature>
<keyword evidence="3" id="KW-1185">Reference proteome</keyword>
<dbReference type="InParanoid" id="K3Y3H1"/>
<dbReference type="EMBL" id="AGNK02002407">
    <property type="status" value="NOT_ANNOTATED_CDS"/>
    <property type="molecule type" value="Genomic_DNA"/>
</dbReference>
<reference evidence="2" key="2">
    <citation type="submission" date="2018-08" db="UniProtKB">
        <authorList>
            <consortium name="EnsemblPlants"/>
        </authorList>
    </citation>
    <scope>IDENTIFICATION</scope>
    <source>
        <strain evidence="2">Yugu1</strain>
    </source>
</reference>
<dbReference type="Proteomes" id="UP000004995">
    <property type="component" value="Unassembled WGS sequence"/>
</dbReference>
<feature type="region of interest" description="Disordered" evidence="1">
    <location>
        <begin position="1"/>
        <end position="36"/>
    </location>
</feature>
<dbReference type="AlphaFoldDB" id="K3Y3H1"/>
<proteinExistence type="predicted"/>
<feature type="compositionally biased region" description="Low complexity" evidence="1">
    <location>
        <begin position="1"/>
        <end position="13"/>
    </location>
</feature>
<evidence type="ECO:0000313" key="2">
    <source>
        <dbReference type="EnsemblPlants" id="KQL10482"/>
    </source>
</evidence>
<accession>K3Y3H1</accession>
<feature type="compositionally biased region" description="Basic and acidic residues" evidence="1">
    <location>
        <begin position="15"/>
        <end position="36"/>
    </location>
</feature>
<dbReference type="PANTHER" id="PTHR48243">
    <property type="entry name" value="AMINOTRANSFERASE-LIKE PLANT MOBILE DOMAIN-CONTAINING PROTEIN"/>
    <property type="match status" value="1"/>
</dbReference>
<protein>
    <submittedName>
        <fullName evidence="2">Uncharacterized protein</fullName>
    </submittedName>
</protein>
<dbReference type="HOGENOM" id="CLU_091890_0_0_1"/>
<dbReference type="Gramene" id="KQL10482">
    <property type="protein sequence ID" value="KQL10482"/>
    <property type="gene ID" value="SETIT_008756mg"/>
</dbReference>
<organism evidence="2 3">
    <name type="scientific">Setaria italica</name>
    <name type="common">Foxtail millet</name>
    <name type="synonym">Panicum italicum</name>
    <dbReference type="NCBI Taxonomy" id="4555"/>
    <lineage>
        <taxon>Eukaryota</taxon>
        <taxon>Viridiplantae</taxon>
        <taxon>Streptophyta</taxon>
        <taxon>Embryophyta</taxon>
        <taxon>Tracheophyta</taxon>
        <taxon>Spermatophyta</taxon>
        <taxon>Magnoliopsida</taxon>
        <taxon>Liliopsida</taxon>
        <taxon>Poales</taxon>
        <taxon>Poaceae</taxon>
        <taxon>PACMAD clade</taxon>
        <taxon>Panicoideae</taxon>
        <taxon>Panicodae</taxon>
        <taxon>Paniceae</taxon>
        <taxon>Cenchrinae</taxon>
        <taxon>Setaria</taxon>
    </lineage>
</organism>
<reference evidence="3" key="1">
    <citation type="journal article" date="2012" name="Nat. Biotechnol.">
        <title>Reference genome sequence of the model plant Setaria.</title>
        <authorList>
            <person name="Bennetzen J.L."/>
            <person name="Schmutz J."/>
            <person name="Wang H."/>
            <person name="Percifield R."/>
            <person name="Hawkins J."/>
            <person name="Pontaroli A.C."/>
            <person name="Estep M."/>
            <person name="Feng L."/>
            <person name="Vaughn J.N."/>
            <person name="Grimwood J."/>
            <person name="Jenkins J."/>
            <person name="Barry K."/>
            <person name="Lindquist E."/>
            <person name="Hellsten U."/>
            <person name="Deshpande S."/>
            <person name="Wang X."/>
            <person name="Wu X."/>
            <person name="Mitros T."/>
            <person name="Triplett J."/>
            <person name="Yang X."/>
            <person name="Ye C.Y."/>
            <person name="Mauro-Herrera M."/>
            <person name="Wang L."/>
            <person name="Li P."/>
            <person name="Sharma M."/>
            <person name="Sharma R."/>
            <person name="Ronald P.C."/>
            <person name="Panaud O."/>
            <person name="Kellogg E.A."/>
            <person name="Brutnell T.P."/>
            <person name="Doust A.N."/>
            <person name="Tuskan G.A."/>
            <person name="Rokhsar D."/>
            <person name="Devos K.M."/>
        </authorList>
    </citation>
    <scope>NUCLEOTIDE SEQUENCE [LARGE SCALE GENOMIC DNA]</scope>
    <source>
        <strain evidence="3">cv. Yugu1</strain>
    </source>
</reference>